<feature type="compositionally biased region" description="Polar residues" evidence="1">
    <location>
        <begin position="168"/>
        <end position="187"/>
    </location>
</feature>
<accession>A0A6A1V3I0</accession>
<gene>
    <name evidence="3" type="ORF">CJ030_MR7G027617</name>
</gene>
<evidence type="ECO:0000256" key="1">
    <source>
        <dbReference type="SAM" id="MobiDB-lite"/>
    </source>
</evidence>
<comment type="caution">
    <text evidence="3">The sequence shown here is derived from an EMBL/GenBank/DDBJ whole genome shotgun (WGS) entry which is preliminary data.</text>
</comment>
<keyword evidence="2" id="KW-0472">Membrane</keyword>
<name>A0A6A1V3I0_9ROSI</name>
<sequence>MGPRVEGLEQALFDNFEVRVRIDEGVLGFRGSLRVSWWTEAYGQRWCFSSTLVAVVVKGSLVMTWAVIAMRGRIGDEMRRQWHPWAPLTRPQCARREHHSHAMASVRARKLSAPTLLTRHGAPATPMPGMPASRHKHAMTAHGLAMIRCHSKSLATSQTKQEQRANRQRSAMTQDGHHQWQSTTTPTGARWGKEEEGPRVEGAPPPMEVQAAGDGEIHTFIEVS</sequence>
<protein>
    <submittedName>
        <fullName evidence="3">Uncharacterized protein</fullName>
    </submittedName>
</protein>
<keyword evidence="4" id="KW-1185">Reference proteome</keyword>
<evidence type="ECO:0000313" key="3">
    <source>
        <dbReference type="EMBL" id="KAB1206417.1"/>
    </source>
</evidence>
<dbReference type="EMBL" id="RXIC02000025">
    <property type="protein sequence ID" value="KAB1206417.1"/>
    <property type="molecule type" value="Genomic_DNA"/>
</dbReference>
<evidence type="ECO:0000313" key="4">
    <source>
        <dbReference type="Proteomes" id="UP000516437"/>
    </source>
</evidence>
<dbReference type="Proteomes" id="UP000516437">
    <property type="component" value="Chromosome 7"/>
</dbReference>
<keyword evidence="2" id="KW-0812">Transmembrane</keyword>
<dbReference type="AlphaFoldDB" id="A0A6A1V3I0"/>
<organism evidence="3 4">
    <name type="scientific">Morella rubra</name>
    <name type="common">Chinese bayberry</name>
    <dbReference type="NCBI Taxonomy" id="262757"/>
    <lineage>
        <taxon>Eukaryota</taxon>
        <taxon>Viridiplantae</taxon>
        <taxon>Streptophyta</taxon>
        <taxon>Embryophyta</taxon>
        <taxon>Tracheophyta</taxon>
        <taxon>Spermatophyta</taxon>
        <taxon>Magnoliopsida</taxon>
        <taxon>eudicotyledons</taxon>
        <taxon>Gunneridae</taxon>
        <taxon>Pentapetalae</taxon>
        <taxon>rosids</taxon>
        <taxon>fabids</taxon>
        <taxon>Fagales</taxon>
        <taxon>Myricaceae</taxon>
        <taxon>Morella</taxon>
    </lineage>
</organism>
<feature type="transmembrane region" description="Helical" evidence="2">
    <location>
        <begin position="48"/>
        <end position="70"/>
    </location>
</feature>
<evidence type="ECO:0000256" key="2">
    <source>
        <dbReference type="SAM" id="Phobius"/>
    </source>
</evidence>
<proteinExistence type="predicted"/>
<feature type="region of interest" description="Disordered" evidence="1">
    <location>
        <begin position="154"/>
        <end position="215"/>
    </location>
</feature>
<reference evidence="3 4" key="1">
    <citation type="journal article" date="2019" name="Plant Biotechnol. J.">
        <title>The red bayberry genome and genetic basis of sex determination.</title>
        <authorList>
            <person name="Jia H.M."/>
            <person name="Jia H.J."/>
            <person name="Cai Q.L."/>
            <person name="Wang Y."/>
            <person name="Zhao H.B."/>
            <person name="Yang W.F."/>
            <person name="Wang G.Y."/>
            <person name="Li Y.H."/>
            <person name="Zhan D.L."/>
            <person name="Shen Y.T."/>
            <person name="Niu Q.F."/>
            <person name="Chang L."/>
            <person name="Qiu J."/>
            <person name="Zhao L."/>
            <person name="Xie H.B."/>
            <person name="Fu W.Y."/>
            <person name="Jin J."/>
            <person name="Li X.W."/>
            <person name="Jiao Y."/>
            <person name="Zhou C.C."/>
            <person name="Tu T."/>
            <person name="Chai C.Y."/>
            <person name="Gao J.L."/>
            <person name="Fan L.J."/>
            <person name="van de Weg E."/>
            <person name="Wang J.Y."/>
            <person name="Gao Z.S."/>
        </authorList>
    </citation>
    <scope>NUCLEOTIDE SEQUENCE [LARGE SCALE GENOMIC DNA]</scope>
    <source>
        <tissue evidence="3">Leaves</tissue>
    </source>
</reference>
<keyword evidence="2" id="KW-1133">Transmembrane helix</keyword>